<protein>
    <submittedName>
        <fullName evidence="1">Enoyl-CoA hydratase</fullName>
        <ecNumber evidence="1">4.2.1.17</ecNumber>
    </submittedName>
</protein>
<sequence>MGTARVSDFLLSGHAVSATEAAELGLVNQMITDDDVLDHAVLVAGWMVGFPGTGHHPSDAQIRALYADTSARSG</sequence>
<dbReference type="Gene3D" id="3.90.226.10">
    <property type="entry name" value="2-enoyl-CoA Hydratase, Chain A, domain 1"/>
    <property type="match status" value="1"/>
</dbReference>
<keyword evidence="2" id="KW-1185">Reference proteome</keyword>
<dbReference type="GO" id="GO:0004300">
    <property type="term" value="F:enoyl-CoA hydratase activity"/>
    <property type="evidence" value="ECO:0007669"/>
    <property type="project" value="UniProtKB-EC"/>
</dbReference>
<proteinExistence type="predicted"/>
<dbReference type="Proteomes" id="UP000001937">
    <property type="component" value="Chromosome"/>
</dbReference>
<dbReference type="EMBL" id="CP000249">
    <property type="protein sequence ID" value="ABD09507.1"/>
    <property type="molecule type" value="Genomic_DNA"/>
</dbReference>
<reference evidence="1 2" key="1">
    <citation type="journal article" date="2007" name="Genome Res.">
        <title>Genome characteristics of facultatively symbiotic Frankia sp. strains reflect host range and host plant biogeography.</title>
        <authorList>
            <person name="Normand P."/>
            <person name="Lapierre P."/>
            <person name="Tisa L.S."/>
            <person name="Gogarten J.P."/>
            <person name="Alloisio N."/>
            <person name="Bagnarol E."/>
            <person name="Bassi C.A."/>
            <person name="Berry A.M."/>
            <person name="Bickhart D.M."/>
            <person name="Choisne N."/>
            <person name="Couloux A."/>
            <person name="Cournoyer B."/>
            <person name="Cruveiller S."/>
            <person name="Daubin V."/>
            <person name="Demange N."/>
            <person name="Francino M.P."/>
            <person name="Goltsman E."/>
            <person name="Huang Y."/>
            <person name="Kopp O.R."/>
            <person name="Labarre L."/>
            <person name="Lapidus A."/>
            <person name="Lavire C."/>
            <person name="Marechal J."/>
            <person name="Martinez M."/>
            <person name="Mastronunzio J.E."/>
            <person name="Mullin B.C."/>
            <person name="Niemann J."/>
            <person name="Pujic P."/>
            <person name="Rawnsley T."/>
            <person name="Rouy Z."/>
            <person name="Schenowitz C."/>
            <person name="Sellstedt A."/>
            <person name="Tavares F."/>
            <person name="Tomkins J.P."/>
            <person name="Vallenet D."/>
            <person name="Valverde C."/>
            <person name="Wall L.G."/>
            <person name="Wang Y."/>
            <person name="Medigue C."/>
            <person name="Benson D.R."/>
        </authorList>
    </citation>
    <scope>NUCLEOTIDE SEQUENCE [LARGE SCALE GENOMIC DNA]</scope>
    <source>
        <strain evidence="2">DSM 45818 / CECT 9043 / CcI3</strain>
    </source>
</reference>
<dbReference type="KEGG" id="fra:Francci3_0113"/>
<gene>
    <name evidence="1" type="ordered locus">Francci3_0113</name>
</gene>
<accession>Q2JGT5</accession>
<dbReference type="EC" id="4.2.1.17" evidence="1"/>
<dbReference type="InterPro" id="IPR029045">
    <property type="entry name" value="ClpP/crotonase-like_dom_sf"/>
</dbReference>
<evidence type="ECO:0000313" key="1">
    <source>
        <dbReference type="EMBL" id="ABD09507.1"/>
    </source>
</evidence>
<dbReference type="SUPFAM" id="SSF52096">
    <property type="entry name" value="ClpP/crotonase"/>
    <property type="match status" value="1"/>
</dbReference>
<dbReference type="HOGENOM" id="CLU_2682426_0_0_11"/>
<dbReference type="AlphaFoldDB" id="Q2JGT5"/>
<keyword evidence="1" id="KW-0456">Lyase</keyword>
<name>Q2JGT5_FRACC</name>
<organism evidence="1 2">
    <name type="scientific">Frankia casuarinae (strain DSM 45818 / CECT 9043 / HFP020203 / CcI3)</name>
    <dbReference type="NCBI Taxonomy" id="106370"/>
    <lineage>
        <taxon>Bacteria</taxon>
        <taxon>Bacillati</taxon>
        <taxon>Actinomycetota</taxon>
        <taxon>Actinomycetes</taxon>
        <taxon>Frankiales</taxon>
        <taxon>Frankiaceae</taxon>
        <taxon>Frankia</taxon>
    </lineage>
</organism>
<evidence type="ECO:0000313" key="2">
    <source>
        <dbReference type="Proteomes" id="UP000001937"/>
    </source>
</evidence>